<keyword evidence="7" id="KW-1185">Reference proteome</keyword>
<dbReference type="EMBL" id="BJUN01000044">
    <property type="protein sequence ID" value="GEK60321.1"/>
    <property type="molecule type" value="Genomic_DNA"/>
</dbReference>
<evidence type="ECO:0008006" key="8">
    <source>
        <dbReference type="Google" id="ProtNLM"/>
    </source>
</evidence>
<dbReference type="GO" id="GO:0005524">
    <property type="term" value="F:ATP binding"/>
    <property type="evidence" value="ECO:0007669"/>
    <property type="project" value="UniProtKB-KW"/>
</dbReference>
<keyword evidence="1" id="KW-0547">Nucleotide-binding</keyword>
<evidence type="ECO:0000313" key="6">
    <source>
        <dbReference type="EMBL" id="GEK60321.1"/>
    </source>
</evidence>
<dbReference type="Proteomes" id="UP000321051">
    <property type="component" value="Unassembled WGS sequence"/>
</dbReference>
<accession>A0A510YCF7</accession>
<dbReference type="Gene3D" id="3.40.50.300">
    <property type="entry name" value="P-loop containing nucleotide triphosphate hydrolases"/>
    <property type="match status" value="2"/>
</dbReference>
<proteinExistence type="predicted"/>
<dbReference type="InterPro" id="IPR014001">
    <property type="entry name" value="Helicase_ATP-bd"/>
</dbReference>
<dbReference type="OrthoDB" id="2943946at2"/>
<dbReference type="GO" id="GO:0003676">
    <property type="term" value="F:nucleic acid binding"/>
    <property type="evidence" value="ECO:0007669"/>
    <property type="project" value="InterPro"/>
</dbReference>
<dbReference type="AlphaFoldDB" id="A0A510YCF7"/>
<dbReference type="Pfam" id="PF00271">
    <property type="entry name" value="Helicase_C"/>
    <property type="match status" value="1"/>
</dbReference>
<sequence>MQATTAAPPLHAAIVHSTAFQEQPQGHEMGIITNDLKKAYSERLPLSTILNYFGNGHCVLAADVDTDENNTMQFVSASFFAIDVDDDNEETDIKEIVSMLKGKLAGIFHTFSHGIKGNRYRLVFQLDQRITNEREMRGIIEIMVDELAAMGIPVDRQAIPPKQVIRGGKAAQLIDEQAMINAGQYKDKARQKAQSKQNALFDPNSRNHKPLPFDELKRMCEAIGHIPTSAGRGQEWNQCVYAIKHYVEMKMIADEEGRQLFDIISGGEATEKQWNAIKPRGEATIGTLIHKAEEQGFKPSARTFQASISYGQTYTADRLEVKGYLQAKDIKPLIEEGGSILLDSPTGSAKTTSVIDAFQEIASKQKHFYVFACPTVALTDQVANDHSLRSVKGQTERVMANAMRDARQGKRVFVSTYDKVPALIEHLRRVYPELTFTLAIDEYHKLVSDYDYRYRAISDLKAVQGQAENVLALSGTPEDIDKNEFDRVVKVNTGRNGSPCNEFGVYTFEYRKNALTEITELLKVRVQHHGWRVIVYMQSKANIDRVKQALRKAGIKTHVIDASKKSNSEYKNIVENGTIDDDVQVLLTTNVIADGVSIYNELDWEVIAVADGEHSPLFNVSALKQMSNRLRNSYRRFSVFTLEARAKEDDLFNIEGAYHYRDSIARRITDELNSHPLFDRKLFAQSHIERNYGLTEDCLNNCLTYDKAWNRYNAALDQELYYAKYRNAFLKATERILNLNRIGTLNISKAVRDNNLETALTEQSIAETDEVLQLSEDEKKENILSAFTPKVYHAFRNEDEQIMNEFKRQVTATHYACLKALAPYVSFETCQSVVIQVKRKADTHAFFQMLMSRVETDFHSQIHRPSKTREAIQELLKLDTFCLNDEFKEEIQEIAKRIGVTKKDVEGVLKMMNVESKRTNQGRMKRVDGVQSVDDMAQKFGLSHEQVIEGLINMAKSKGALYEKATRAELRKEGFTA</sequence>
<dbReference type="InterPro" id="IPR027417">
    <property type="entry name" value="P-loop_NTPase"/>
</dbReference>
<evidence type="ECO:0000313" key="7">
    <source>
        <dbReference type="Proteomes" id="UP000321051"/>
    </source>
</evidence>
<dbReference type="InterPro" id="IPR011545">
    <property type="entry name" value="DEAD/DEAH_box_helicase_dom"/>
</dbReference>
<gene>
    <name evidence="6" type="ORF">MHA01_32260</name>
</gene>
<dbReference type="Pfam" id="PF00270">
    <property type="entry name" value="DEAD"/>
    <property type="match status" value="1"/>
</dbReference>
<comment type="caution">
    <text evidence="6">The sequence shown here is derived from an EMBL/GenBank/DDBJ whole genome shotgun (WGS) entry which is preliminary data.</text>
</comment>
<dbReference type="SMART" id="SM00487">
    <property type="entry name" value="DEXDc"/>
    <property type="match status" value="1"/>
</dbReference>
<feature type="region of interest" description="Disordered" evidence="3">
    <location>
        <begin position="189"/>
        <end position="208"/>
    </location>
</feature>
<dbReference type="RefSeq" id="WP_094909156.1">
    <property type="nucleotide sequence ID" value="NZ_BJUN01000044.1"/>
</dbReference>
<protein>
    <recommendedName>
        <fullName evidence="8">Helicase</fullName>
    </recommendedName>
</protein>
<feature type="domain" description="Helicase ATP-binding" evidence="4">
    <location>
        <begin position="331"/>
        <end position="495"/>
    </location>
</feature>
<organism evidence="6 7">
    <name type="scientific">Marinococcus halophilus</name>
    <dbReference type="NCBI Taxonomy" id="1371"/>
    <lineage>
        <taxon>Bacteria</taxon>
        <taxon>Bacillati</taxon>
        <taxon>Bacillota</taxon>
        <taxon>Bacilli</taxon>
        <taxon>Bacillales</taxon>
        <taxon>Bacillaceae</taxon>
        <taxon>Marinococcus</taxon>
    </lineage>
</organism>
<name>A0A510YCF7_MARHA</name>
<keyword evidence="2" id="KW-0067">ATP-binding</keyword>
<evidence type="ECO:0000259" key="5">
    <source>
        <dbReference type="PROSITE" id="PS51194"/>
    </source>
</evidence>
<evidence type="ECO:0000259" key="4">
    <source>
        <dbReference type="PROSITE" id="PS51192"/>
    </source>
</evidence>
<dbReference type="PROSITE" id="PS51192">
    <property type="entry name" value="HELICASE_ATP_BIND_1"/>
    <property type="match status" value="1"/>
</dbReference>
<dbReference type="SUPFAM" id="SSF52540">
    <property type="entry name" value="P-loop containing nucleoside triphosphate hydrolases"/>
    <property type="match status" value="1"/>
</dbReference>
<evidence type="ECO:0000256" key="2">
    <source>
        <dbReference type="ARBA" id="ARBA00022840"/>
    </source>
</evidence>
<evidence type="ECO:0000256" key="3">
    <source>
        <dbReference type="SAM" id="MobiDB-lite"/>
    </source>
</evidence>
<reference evidence="6 7" key="1">
    <citation type="submission" date="2019-07" db="EMBL/GenBank/DDBJ databases">
        <title>Whole genome shotgun sequence of Marinococcus halophilus NBRC 102359.</title>
        <authorList>
            <person name="Hosoyama A."/>
            <person name="Uohara A."/>
            <person name="Ohji S."/>
            <person name="Ichikawa N."/>
        </authorList>
    </citation>
    <scope>NUCLEOTIDE SEQUENCE [LARGE SCALE GENOMIC DNA]</scope>
    <source>
        <strain evidence="6 7">NBRC 102359</strain>
    </source>
</reference>
<evidence type="ECO:0000256" key="1">
    <source>
        <dbReference type="ARBA" id="ARBA00022741"/>
    </source>
</evidence>
<dbReference type="InterPro" id="IPR001650">
    <property type="entry name" value="Helicase_C-like"/>
</dbReference>
<feature type="domain" description="Helicase C-terminal" evidence="5">
    <location>
        <begin position="517"/>
        <end position="683"/>
    </location>
</feature>
<dbReference type="PROSITE" id="PS51194">
    <property type="entry name" value="HELICASE_CTER"/>
    <property type="match status" value="1"/>
</dbReference>